<feature type="region of interest" description="Disordered" evidence="7">
    <location>
        <begin position="67"/>
        <end position="99"/>
    </location>
</feature>
<dbReference type="PANTHER" id="PTHR10728:SF40">
    <property type="entry name" value="PATATIN FAMILY PROTEIN"/>
    <property type="match status" value="1"/>
</dbReference>
<sequence>MPRAIPRLHAGSFRRLAYTLGGGSSVIVGYRLWLSRPPILLESGQDASAFSSKPEISLSERFKRAAAIQQSGHDEDPESRADTQTPPPQTKGHSVFDAEGDDASAWDTATLQIGRVCESFVGFDFTSIRSRLASLIVPSWLRTLPELLTKLQNELSMAPWSLSWEIWEEAHDPEINPEILWDAQVRVSEDLCPEEQAFLRKRRKNTARALSRYLGVPEKEVHPDDVPTIAICGSGGGLRALVAGTSSYLSAHEAGLFDCVTYTAGVSGSCWLQTLYYSSIGKLSHQNLIDHLKDRIGIHIAYPPAALALLNQAPTNKFLLAGFVEKLRGVPDADFGIVDVYGLLLAARLMVPKGELRLSDFDLKISTQRFYVEDGAQPLPIYTAVRHEIPNVPDDFSGMAKEARFSTKHYDWFQWFEWTPYEFFCEELNAGIPSWAMGRRFYEGRNVLPENGLALPELRVPLMLGIWGSAFCATLSHYYKEIRPIIKAAGLASLDAALAQKDEDLGKVHPVDPAVIPNFVLGMKNKLPRSCPESMHKSQHLQLMDAGMSNNLPIYPLLRPGRDVDVVIAFDASADVKTDNWIKVVDGYVRQRGVKGWPMGAGWPPAGESTEQVTEDMEIAEAASVAHSPRTLNSVQSKHDGSMEELGHCTVWVGTTQERDEYMDDPATRRLKSDLSDDWHLLNPDAGIALIYFPFLKNDKVPGVDPMTSDFMSTWNFVYTPEEIDRVVNLARANFEEGKEQTKKTIRAVWERKKAKRLRREKEERESRRLSRVRRGYAAVSRNGDVGQGDQFGGI</sequence>
<keyword evidence="3 5" id="KW-0442">Lipid degradation</keyword>
<dbReference type="Gene3D" id="3.40.1090.10">
    <property type="entry name" value="Cytosolic phospholipase A2 catalytic domain"/>
    <property type="match status" value="1"/>
</dbReference>
<dbReference type="InterPro" id="IPR016035">
    <property type="entry name" value="Acyl_Trfase/lysoPLipase"/>
</dbReference>
<dbReference type="GO" id="GO:0005829">
    <property type="term" value="C:cytosol"/>
    <property type="evidence" value="ECO:0007669"/>
    <property type="project" value="TreeGrafter"/>
</dbReference>
<dbReference type="OrthoDB" id="6121437at2759"/>
<dbReference type="Pfam" id="PF01735">
    <property type="entry name" value="PLA2_B"/>
    <property type="match status" value="1"/>
</dbReference>
<dbReference type="EC" id="3.1.1.5" evidence="6"/>
<evidence type="ECO:0000256" key="6">
    <source>
        <dbReference type="RuleBase" id="RU362103"/>
    </source>
</evidence>
<dbReference type="RefSeq" id="XP_033665979.1">
    <property type="nucleotide sequence ID" value="XM_033817378.1"/>
</dbReference>
<dbReference type="EMBL" id="ML993601">
    <property type="protein sequence ID" value="KAF2165090.1"/>
    <property type="molecule type" value="Genomic_DNA"/>
</dbReference>
<dbReference type="GeneID" id="54570650"/>
<evidence type="ECO:0000313" key="9">
    <source>
        <dbReference type="EMBL" id="KAF2165090.1"/>
    </source>
</evidence>
<dbReference type="AlphaFoldDB" id="A0A6A6CFS6"/>
<comment type="catalytic activity">
    <reaction evidence="6">
        <text>a 1-acyl-sn-glycero-3-phosphocholine + H2O = sn-glycerol 3-phosphocholine + a fatty acid + H(+)</text>
        <dbReference type="Rhea" id="RHEA:15177"/>
        <dbReference type="ChEBI" id="CHEBI:15377"/>
        <dbReference type="ChEBI" id="CHEBI:15378"/>
        <dbReference type="ChEBI" id="CHEBI:16870"/>
        <dbReference type="ChEBI" id="CHEBI:28868"/>
        <dbReference type="ChEBI" id="CHEBI:58168"/>
        <dbReference type="EC" id="3.1.1.5"/>
    </reaction>
</comment>
<dbReference type="GO" id="GO:0004622">
    <property type="term" value="F:phosphatidylcholine lysophospholipase activity"/>
    <property type="evidence" value="ECO:0007669"/>
    <property type="project" value="UniProtKB-EC"/>
</dbReference>
<evidence type="ECO:0000313" key="10">
    <source>
        <dbReference type="Proteomes" id="UP000799537"/>
    </source>
</evidence>
<feature type="domain" description="PLA2c" evidence="8">
    <location>
        <begin position="177"/>
        <end position="787"/>
    </location>
</feature>
<dbReference type="Proteomes" id="UP000799537">
    <property type="component" value="Unassembled WGS sequence"/>
</dbReference>
<dbReference type="GO" id="GO:0004623">
    <property type="term" value="F:phospholipase A2 activity"/>
    <property type="evidence" value="ECO:0007669"/>
    <property type="project" value="TreeGrafter"/>
</dbReference>
<accession>A0A6A6CFS6</accession>
<dbReference type="SUPFAM" id="SSF52151">
    <property type="entry name" value="FabD/lysophospholipase-like"/>
    <property type="match status" value="1"/>
</dbReference>
<dbReference type="PANTHER" id="PTHR10728">
    <property type="entry name" value="CYTOSOLIC PHOSPHOLIPASE A2"/>
    <property type="match status" value="1"/>
</dbReference>
<evidence type="ECO:0000256" key="5">
    <source>
        <dbReference type="PROSITE-ProRule" id="PRU00555"/>
    </source>
</evidence>
<evidence type="ECO:0000256" key="3">
    <source>
        <dbReference type="ARBA" id="ARBA00022963"/>
    </source>
</evidence>
<keyword evidence="2 5" id="KW-0378">Hydrolase</keyword>
<dbReference type="GO" id="GO:0046475">
    <property type="term" value="P:glycerophospholipid catabolic process"/>
    <property type="evidence" value="ECO:0007669"/>
    <property type="project" value="TreeGrafter"/>
</dbReference>
<feature type="compositionally biased region" description="Basic and acidic residues" evidence="7">
    <location>
        <begin position="72"/>
        <end position="81"/>
    </location>
</feature>
<evidence type="ECO:0000256" key="2">
    <source>
        <dbReference type="ARBA" id="ARBA00022801"/>
    </source>
</evidence>
<dbReference type="InterPro" id="IPR002642">
    <property type="entry name" value="LysoPLipase_cat_dom"/>
</dbReference>
<evidence type="ECO:0000256" key="7">
    <source>
        <dbReference type="SAM" id="MobiDB-lite"/>
    </source>
</evidence>
<keyword evidence="4 5" id="KW-0443">Lipid metabolism</keyword>
<dbReference type="PROSITE" id="PS51210">
    <property type="entry name" value="PLA2C"/>
    <property type="match status" value="1"/>
</dbReference>
<gene>
    <name evidence="9" type="ORF">M409DRAFT_67384</name>
</gene>
<dbReference type="SMART" id="SM00022">
    <property type="entry name" value="PLAc"/>
    <property type="match status" value="1"/>
</dbReference>
<dbReference type="CDD" id="cd00147">
    <property type="entry name" value="cPLA2_like"/>
    <property type="match status" value="1"/>
</dbReference>
<reference evidence="9" key="1">
    <citation type="journal article" date="2020" name="Stud. Mycol.">
        <title>101 Dothideomycetes genomes: a test case for predicting lifestyles and emergence of pathogens.</title>
        <authorList>
            <person name="Haridas S."/>
            <person name="Albert R."/>
            <person name="Binder M."/>
            <person name="Bloem J."/>
            <person name="Labutti K."/>
            <person name="Salamov A."/>
            <person name="Andreopoulos B."/>
            <person name="Baker S."/>
            <person name="Barry K."/>
            <person name="Bills G."/>
            <person name="Bluhm B."/>
            <person name="Cannon C."/>
            <person name="Castanera R."/>
            <person name="Culley D."/>
            <person name="Daum C."/>
            <person name="Ezra D."/>
            <person name="Gonzalez J."/>
            <person name="Henrissat B."/>
            <person name="Kuo A."/>
            <person name="Liang C."/>
            <person name="Lipzen A."/>
            <person name="Lutzoni F."/>
            <person name="Magnuson J."/>
            <person name="Mondo S."/>
            <person name="Nolan M."/>
            <person name="Ohm R."/>
            <person name="Pangilinan J."/>
            <person name="Park H.-J."/>
            <person name="Ramirez L."/>
            <person name="Alfaro M."/>
            <person name="Sun H."/>
            <person name="Tritt A."/>
            <person name="Yoshinaga Y."/>
            <person name="Zwiers L.-H."/>
            <person name="Turgeon B."/>
            <person name="Goodwin S."/>
            <person name="Spatafora J."/>
            <person name="Crous P."/>
            <person name="Grigoriev I."/>
        </authorList>
    </citation>
    <scope>NUCLEOTIDE SEQUENCE</scope>
    <source>
        <strain evidence="9">ATCC 36951</strain>
    </source>
</reference>
<evidence type="ECO:0000259" key="8">
    <source>
        <dbReference type="PROSITE" id="PS51210"/>
    </source>
</evidence>
<proteinExistence type="inferred from homology"/>
<protein>
    <recommendedName>
        <fullName evidence="6">Lysophospholipase</fullName>
        <ecNumber evidence="6">3.1.1.5</ecNumber>
    </recommendedName>
</protein>
<name>A0A6A6CFS6_ZASCE</name>
<organism evidence="9 10">
    <name type="scientific">Zasmidium cellare ATCC 36951</name>
    <dbReference type="NCBI Taxonomy" id="1080233"/>
    <lineage>
        <taxon>Eukaryota</taxon>
        <taxon>Fungi</taxon>
        <taxon>Dikarya</taxon>
        <taxon>Ascomycota</taxon>
        <taxon>Pezizomycotina</taxon>
        <taxon>Dothideomycetes</taxon>
        <taxon>Dothideomycetidae</taxon>
        <taxon>Mycosphaerellales</taxon>
        <taxon>Mycosphaerellaceae</taxon>
        <taxon>Zasmidium</taxon>
    </lineage>
</organism>
<evidence type="ECO:0000256" key="1">
    <source>
        <dbReference type="ARBA" id="ARBA00008780"/>
    </source>
</evidence>
<keyword evidence="10" id="KW-1185">Reference proteome</keyword>
<comment type="similarity">
    <text evidence="1 6">Belongs to the lysophospholipase family.</text>
</comment>
<evidence type="ECO:0000256" key="4">
    <source>
        <dbReference type="ARBA" id="ARBA00023098"/>
    </source>
</evidence>